<dbReference type="InterPro" id="IPR025646">
    <property type="entry name" value="DUF4350"/>
</dbReference>
<keyword evidence="2" id="KW-1133">Transmembrane helix</keyword>
<gene>
    <name evidence="4" type="ORF">F8O01_06110</name>
</gene>
<dbReference type="AlphaFoldDB" id="A0A7J5BYR8"/>
<feature type="transmembrane region" description="Helical" evidence="2">
    <location>
        <begin position="271"/>
        <end position="289"/>
    </location>
</feature>
<dbReference type="Proteomes" id="UP000467240">
    <property type="component" value="Unassembled WGS sequence"/>
</dbReference>
<evidence type="ECO:0000259" key="3">
    <source>
        <dbReference type="Pfam" id="PF14258"/>
    </source>
</evidence>
<evidence type="ECO:0000313" key="4">
    <source>
        <dbReference type="EMBL" id="KAB1659497.1"/>
    </source>
</evidence>
<proteinExistence type="predicted"/>
<reference evidence="4 5" key="1">
    <citation type="submission" date="2019-09" db="EMBL/GenBank/DDBJ databases">
        <title>Phylogeny of genus Pseudoclavibacter and closely related genus.</title>
        <authorList>
            <person name="Li Y."/>
        </authorList>
    </citation>
    <scope>NUCLEOTIDE SEQUENCE [LARGE SCALE GENOMIC DNA]</scope>
    <source>
        <strain evidence="4 5">DSM 23821</strain>
    </source>
</reference>
<keyword evidence="2" id="KW-0472">Membrane</keyword>
<comment type="caution">
    <text evidence="4">The sequence shown here is derived from an EMBL/GenBank/DDBJ whole genome shotgun (WGS) entry which is preliminary data.</text>
</comment>
<evidence type="ECO:0000256" key="1">
    <source>
        <dbReference type="SAM" id="MobiDB-lite"/>
    </source>
</evidence>
<feature type="region of interest" description="Disordered" evidence="1">
    <location>
        <begin position="400"/>
        <end position="421"/>
    </location>
</feature>
<dbReference type="OrthoDB" id="5241668at2"/>
<feature type="region of interest" description="Disordered" evidence="1">
    <location>
        <begin position="157"/>
        <end position="179"/>
    </location>
</feature>
<keyword evidence="5" id="KW-1185">Reference proteome</keyword>
<dbReference type="RefSeq" id="WP_158039997.1">
    <property type="nucleotide sequence ID" value="NZ_JACCFV010000001.1"/>
</dbReference>
<dbReference type="Pfam" id="PF14258">
    <property type="entry name" value="DUF4350"/>
    <property type="match status" value="1"/>
</dbReference>
<accession>A0A7J5BYR8</accession>
<protein>
    <submittedName>
        <fullName evidence="4">DUF4350 domain-containing protein</fullName>
    </submittedName>
</protein>
<evidence type="ECO:0000256" key="2">
    <source>
        <dbReference type="SAM" id="Phobius"/>
    </source>
</evidence>
<organism evidence="4 5">
    <name type="scientific">Pseudoclavibacter chungangensis</name>
    <dbReference type="NCBI Taxonomy" id="587635"/>
    <lineage>
        <taxon>Bacteria</taxon>
        <taxon>Bacillati</taxon>
        <taxon>Actinomycetota</taxon>
        <taxon>Actinomycetes</taxon>
        <taxon>Micrococcales</taxon>
        <taxon>Microbacteriaceae</taxon>
        <taxon>Pseudoclavibacter</taxon>
    </lineage>
</organism>
<feature type="domain" description="DUF4350" evidence="3">
    <location>
        <begin position="66"/>
        <end position="244"/>
    </location>
</feature>
<evidence type="ECO:0000313" key="5">
    <source>
        <dbReference type="Proteomes" id="UP000467240"/>
    </source>
</evidence>
<name>A0A7J5BYR8_9MICO</name>
<keyword evidence="2" id="KW-0812">Transmembrane</keyword>
<sequence length="421" mass="44376">MTDTARGPATTGSPEAAEALTPTFGERVRRGRGWIWIAAGTVLTAVAVVLLSGQLSSMNTRPYDPRSPHPTGTKALVEVLRQEGIDVHLTSDPATPESAAPATTTLVVDELDRPLGPDEIDRITDAGYARVVFLAPTVMTLDALPVELSPAGTFGTGDGTALEAGDRCPTPLRDNAPELSRTGGAVYDVGDDPDAWGCYAAGGRDVLVGASAGGTEFVAFGAPDALTNGIVLEHANAALGLALLGSQPTLDWYTVGPLAPGEEPVAYIPPWLTPAILVLIAAGVATMVWRGRRFGALVFENLPVVVPASETMDGRARLYAKSRVQLRALDSIRMGAIGRLANVLGLPASTDPVEIADAVAAQTRRPRDEVRFVLLGAHPVTDAQLVDLSTRIRDLERDCRGSLLPDDHPTAERPQRDTKRT</sequence>
<feature type="transmembrane region" description="Helical" evidence="2">
    <location>
        <begin position="34"/>
        <end position="55"/>
    </location>
</feature>
<dbReference type="EMBL" id="WBJZ01000006">
    <property type="protein sequence ID" value="KAB1659497.1"/>
    <property type="molecule type" value="Genomic_DNA"/>
</dbReference>